<gene>
    <name evidence="1" type="ORF">G7B40_022470</name>
</gene>
<dbReference type="RefSeq" id="WP_208344012.1">
    <property type="nucleotide sequence ID" value="NZ_CAWQFN010000452.1"/>
</dbReference>
<dbReference type="Proteomes" id="UP000667802">
    <property type="component" value="Unassembled WGS sequence"/>
</dbReference>
<name>A0AAP5IBP5_9CYAN</name>
<dbReference type="AlphaFoldDB" id="A0AAP5IBP5"/>
<protein>
    <submittedName>
        <fullName evidence="1">Uncharacterized protein</fullName>
    </submittedName>
</protein>
<dbReference type="EMBL" id="JAALHA020000012">
    <property type="protein sequence ID" value="MDR9897309.1"/>
    <property type="molecule type" value="Genomic_DNA"/>
</dbReference>
<organism evidence="1 2">
    <name type="scientific">Aetokthonos hydrillicola Thurmond2011</name>
    <dbReference type="NCBI Taxonomy" id="2712845"/>
    <lineage>
        <taxon>Bacteria</taxon>
        <taxon>Bacillati</taxon>
        <taxon>Cyanobacteriota</taxon>
        <taxon>Cyanophyceae</taxon>
        <taxon>Nostocales</taxon>
        <taxon>Hapalosiphonaceae</taxon>
        <taxon>Aetokthonos</taxon>
    </lineage>
</organism>
<accession>A0AAP5IBP5</accession>
<evidence type="ECO:0000313" key="1">
    <source>
        <dbReference type="EMBL" id="MDR9897309.1"/>
    </source>
</evidence>
<comment type="caution">
    <text evidence="1">The sequence shown here is derived from an EMBL/GenBank/DDBJ whole genome shotgun (WGS) entry which is preliminary data.</text>
</comment>
<sequence>MQRIHAYRRVYNNAIAYLNKHQGFNYINTKGEKTTGKKAFRSFCKTLGEEIIPTWCKQLGIAHALDNALFEAYTAWSKTNKQDKFIVSDNEVVLELVSNDQ</sequence>
<proteinExistence type="predicted"/>
<reference evidence="2" key="1">
    <citation type="journal article" date="2021" name="Science">
        <title>Hunting the eagle killer: A cyanobacterial neurotoxin causes vacuolar myelinopathy.</title>
        <authorList>
            <person name="Breinlinger S."/>
            <person name="Phillips T.J."/>
            <person name="Haram B.N."/>
            <person name="Mares J."/>
            <person name="Martinez Yerena J.A."/>
            <person name="Hrouzek P."/>
            <person name="Sobotka R."/>
            <person name="Henderson W.M."/>
            <person name="Schmieder P."/>
            <person name="Williams S.M."/>
            <person name="Lauderdale J.D."/>
            <person name="Wilde H.D."/>
            <person name="Gerrin W."/>
            <person name="Kust A."/>
            <person name="Washington J.W."/>
            <person name="Wagner C."/>
            <person name="Geier B."/>
            <person name="Liebeke M."/>
            <person name="Enke H."/>
            <person name="Niedermeyer T.H.J."/>
            <person name="Wilde S.B."/>
        </authorList>
    </citation>
    <scope>NUCLEOTIDE SEQUENCE [LARGE SCALE GENOMIC DNA]</scope>
    <source>
        <strain evidence="2">Thurmond2011</strain>
    </source>
</reference>
<keyword evidence="2" id="KW-1185">Reference proteome</keyword>
<evidence type="ECO:0000313" key="2">
    <source>
        <dbReference type="Proteomes" id="UP000667802"/>
    </source>
</evidence>